<accession>A0A0W0V8Z6</accession>
<comment type="caution">
    <text evidence="2">The sequence shown here is derived from an EMBL/GenBank/DDBJ whole genome shotgun (WGS) entry which is preliminary data.</text>
</comment>
<dbReference type="Proteomes" id="UP000055035">
    <property type="component" value="Unassembled WGS sequence"/>
</dbReference>
<name>A0A0W0V8Z6_9GAMM</name>
<evidence type="ECO:0000313" key="3">
    <source>
        <dbReference type="Proteomes" id="UP000055035"/>
    </source>
</evidence>
<dbReference type="RefSeq" id="WP_126320090.1">
    <property type="nucleotide sequence ID" value="NZ_CAAAIC010000002.1"/>
</dbReference>
<dbReference type="PATRIC" id="fig|456.5.peg.912"/>
<gene>
    <name evidence="2" type="ORF">Ljor_0858</name>
</gene>
<evidence type="ECO:0000313" key="2">
    <source>
        <dbReference type="EMBL" id="KTD16552.1"/>
    </source>
</evidence>
<keyword evidence="1" id="KW-0472">Membrane</keyword>
<dbReference type="STRING" id="456.Ljor_0858"/>
<dbReference type="OrthoDB" id="5654441at2"/>
<organism evidence="2 3">
    <name type="scientific">Legionella jordanis</name>
    <dbReference type="NCBI Taxonomy" id="456"/>
    <lineage>
        <taxon>Bacteria</taxon>
        <taxon>Pseudomonadati</taxon>
        <taxon>Pseudomonadota</taxon>
        <taxon>Gammaproteobacteria</taxon>
        <taxon>Legionellales</taxon>
        <taxon>Legionellaceae</taxon>
        <taxon>Legionella</taxon>
    </lineage>
</organism>
<keyword evidence="1" id="KW-1133">Transmembrane helix</keyword>
<evidence type="ECO:0000256" key="1">
    <source>
        <dbReference type="SAM" id="Phobius"/>
    </source>
</evidence>
<dbReference type="EMBL" id="LNYJ01000011">
    <property type="protein sequence ID" value="KTD16552.1"/>
    <property type="molecule type" value="Genomic_DNA"/>
</dbReference>
<protein>
    <submittedName>
        <fullName evidence="2">Uncharacterized protein</fullName>
    </submittedName>
</protein>
<feature type="transmembrane region" description="Helical" evidence="1">
    <location>
        <begin position="513"/>
        <end position="532"/>
    </location>
</feature>
<dbReference type="AlphaFoldDB" id="A0A0W0V8Z6"/>
<keyword evidence="3" id="KW-1185">Reference proteome</keyword>
<proteinExistence type="predicted"/>
<sequence length="692" mass="76854">MAKFRMYTGSYTEFAQLMHWGFLATSSSNKEHYLYEIGKDLRRTTYYAQQTSIKGMHSKLLNTEHLDQDKNYSFTQGMFDGGIFGTTFGMLSKLNMNSIAASGQPLGNKAMRVCYEDDNGELCGLCITVTRNDLDESGTKETDVPLEERPLYYSISHIRGVTRKPEDREVTFITHPILLPRANSEEQIEAKALIEASQEVDNADIFERITPIINCRNLSKILEGAFDSETFSRETFEELDSRFISDHNIDNRDEKKSILHGYLEFGKQYLPSLVEDIQQIERDSLDIDFYKESSFQPTFLELYTKFNEAFSQIEDEAQQEKLLAANQLFLTAAMDVNFGDIVTGVERNYLLRQAHLSQARAILNNAVEQDPQAQADKVDQALTALKYGLHQENVLEAIQNFEELISADLDAFEDFSKKAEDEIALFTLLRQARETAIKAFKDSTPVVDALNSLQIRLVTDPEYRAQFDQKEFEDLAQAFINNAGGLSAKLKDQHDNSPKEPDITFAQRNSGTLGVGGFSVAMLITSVILVATGILAPLALITLGLAVAGAVGLLASAGKMAYNEVQFSNAVAEFEKDHSQHEQEVGKTEGLMSNCKNEFTDAIRTIASRDVVQGIDHAQFELMTSKVLFAASPSDKGIIAEKAVAATKTDGKKSSQVLTGGITEELGVVEQLNDKTSSVDDPILASSNGLHN</sequence>
<feature type="transmembrane region" description="Helical" evidence="1">
    <location>
        <begin position="538"/>
        <end position="557"/>
    </location>
</feature>
<reference evidence="2 3" key="1">
    <citation type="submission" date="2015-11" db="EMBL/GenBank/DDBJ databases">
        <title>Genomic analysis of 38 Legionella species identifies large and diverse effector repertoires.</title>
        <authorList>
            <person name="Burstein D."/>
            <person name="Amaro F."/>
            <person name="Zusman T."/>
            <person name="Lifshitz Z."/>
            <person name="Cohen O."/>
            <person name="Gilbert J.A."/>
            <person name="Pupko T."/>
            <person name="Shuman H.A."/>
            <person name="Segal G."/>
        </authorList>
    </citation>
    <scope>NUCLEOTIDE SEQUENCE [LARGE SCALE GENOMIC DNA]</scope>
    <source>
        <strain evidence="2 3">BL-540</strain>
    </source>
</reference>
<keyword evidence="1" id="KW-0812">Transmembrane</keyword>